<evidence type="ECO:0000313" key="2">
    <source>
        <dbReference type="Proteomes" id="UP000315399"/>
    </source>
</evidence>
<reference evidence="1 2" key="1">
    <citation type="journal article" date="2019" name="Nat. Microbiol.">
        <title>Expanding anaerobic alkane metabolism in the domain of Archaea.</title>
        <authorList>
            <person name="Wang Y."/>
            <person name="Wegener G."/>
            <person name="Hou J."/>
            <person name="Wang F."/>
            <person name="Xiao X."/>
        </authorList>
    </citation>
    <scope>NUCLEOTIDE SEQUENCE [LARGE SCALE GENOMIC DNA]</scope>
    <source>
        <strain evidence="1">WYZ-LMO10</strain>
    </source>
</reference>
<dbReference type="Proteomes" id="UP000315399">
    <property type="component" value="Unassembled WGS sequence"/>
</dbReference>
<dbReference type="EMBL" id="QNVH01000021">
    <property type="protein sequence ID" value="TDA39117.1"/>
    <property type="molecule type" value="Genomic_DNA"/>
</dbReference>
<sequence>MRSRYPQQYGGQRGNPWDRRVQSDATPYCNWVGDLCVAAKCNYAFCERRALLPDGSCGLEEREYQRQPRSIEEEARREEMALKTAQMKLLKKTGKFFVE</sequence>
<dbReference type="AlphaFoldDB" id="A0A523BDU4"/>
<evidence type="ECO:0000313" key="1">
    <source>
        <dbReference type="EMBL" id="TDA39117.1"/>
    </source>
</evidence>
<accession>A0A523BDU4</accession>
<protein>
    <submittedName>
        <fullName evidence="1">Uncharacterized protein</fullName>
    </submittedName>
</protein>
<gene>
    <name evidence="1" type="ORF">DSO08_02980</name>
</gene>
<proteinExistence type="predicted"/>
<comment type="caution">
    <text evidence="1">The sequence shown here is derived from an EMBL/GenBank/DDBJ whole genome shotgun (WGS) entry which is preliminary data.</text>
</comment>
<name>A0A523BDU4_9CREN</name>
<organism evidence="1 2">
    <name type="scientific">Thermoproteota archaeon</name>
    <dbReference type="NCBI Taxonomy" id="2056631"/>
    <lineage>
        <taxon>Archaea</taxon>
        <taxon>Thermoproteota</taxon>
    </lineage>
</organism>